<feature type="compositionally biased region" description="Basic residues" evidence="1">
    <location>
        <begin position="9"/>
        <end position="21"/>
    </location>
</feature>
<dbReference type="InterPro" id="IPR008258">
    <property type="entry name" value="Transglycosylase_SLT_dom_1"/>
</dbReference>
<evidence type="ECO:0000313" key="5">
    <source>
        <dbReference type="Proteomes" id="UP000325755"/>
    </source>
</evidence>
<evidence type="ECO:0000256" key="2">
    <source>
        <dbReference type="SAM" id="Phobius"/>
    </source>
</evidence>
<dbReference type="Proteomes" id="UP000325755">
    <property type="component" value="Chromosome"/>
</dbReference>
<keyword evidence="2" id="KW-1133">Transmembrane helix</keyword>
<keyword evidence="2" id="KW-0472">Membrane</keyword>
<evidence type="ECO:0000256" key="1">
    <source>
        <dbReference type="SAM" id="MobiDB-lite"/>
    </source>
</evidence>
<evidence type="ECO:0000313" key="4">
    <source>
        <dbReference type="EMBL" id="QFY41489.1"/>
    </source>
</evidence>
<dbReference type="AlphaFoldDB" id="A0A5Q0BD86"/>
<sequence length="345" mass="38108">MNQKASPSPKRRPRKSKRRANPGKGQVWRAWPLLAVESTALILVALLAVIAALGLAAAKLHGTGLWASLLPFASVVLALAVSGGCCGWLWIMLHRRLVSINRLLPVSFAVALAATSGYLASRDEFLQEVRHLRILTGGPREAERVSLTHQVFAAYRRSDLPQLQLIMKRAAIFLPVIREAAAQYQVNEEIMVGIAATESSFIPRDSKDGGRGLFQITQPPKSAVDSVKKCLLLQAPDWLNDRHNAYAAAATFRIYLEEMHDDLFLGLLAYNIGPKNGGLLSIMGQYGAHDFISIQPYLQNLPRDYPIRVLTAALAWRLWQGEGRLPRYEEENNALHIQNTGVPGL</sequence>
<dbReference type="Pfam" id="PF01464">
    <property type="entry name" value="SLT"/>
    <property type="match status" value="1"/>
</dbReference>
<accession>A0A5Q0BD86</accession>
<dbReference type="Gene3D" id="1.10.530.10">
    <property type="match status" value="1"/>
</dbReference>
<proteinExistence type="predicted"/>
<feature type="transmembrane region" description="Helical" evidence="2">
    <location>
        <begin position="66"/>
        <end position="91"/>
    </location>
</feature>
<gene>
    <name evidence="4" type="ORF">F6R98_01670</name>
</gene>
<dbReference type="RefSeq" id="WP_153247470.1">
    <property type="nucleotide sequence ID" value="NZ_CP044205.1"/>
</dbReference>
<dbReference type="OrthoDB" id="5573603at2"/>
<dbReference type="EMBL" id="CP044205">
    <property type="protein sequence ID" value="QFY41489.1"/>
    <property type="molecule type" value="Genomic_DNA"/>
</dbReference>
<name>A0A5Q0BD86_9GAMM</name>
<evidence type="ECO:0000259" key="3">
    <source>
        <dbReference type="Pfam" id="PF01464"/>
    </source>
</evidence>
<protein>
    <submittedName>
        <fullName evidence="4">Transglycosylase SLT domain-containing protein</fullName>
    </submittedName>
</protein>
<keyword evidence="5" id="KW-1185">Reference proteome</keyword>
<dbReference type="InParanoid" id="A0A5Q0BD86"/>
<dbReference type="SUPFAM" id="SSF53955">
    <property type="entry name" value="Lysozyme-like"/>
    <property type="match status" value="1"/>
</dbReference>
<feature type="domain" description="Transglycosylase SLT" evidence="3">
    <location>
        <begin position="176"/>
        <end position="276"/>
    </location>
</feature>
<keyword evidence="2" id="KW-0812">Transmembrane</keyword>
<feature type="region of interest" description="Disordered" evidence="1">
    <location>
        <begin position="1"/>
        <end position="23"/>
    </location>
</feature>
<feature type="transmembrane region" description="Helical" evidence="2">
    <location>
        <begin position="103"/>
        <end position="120"/>
    </location>
</feature>
<dbReference type="InterPro" id="IPR023346">
    <property type="entry name" value="Lysozyme-like_dom_sf"/>
</dbReference>
<organism evidence="4 5">
    <name type="scientific">Candidatus Methylospira mobilis</name>
    <dbReference type="NCBI Taxonomy" id="1808979"/>
    <lineage>
        <taxon>Bacteria</taxon>
        <taxon>Pseudomonadati</taxon>
        <taxon>Pseudomonadota</taxon>
        <taxon>Gammaproteobacteria</taxon>
        <taxon>Methylococcales</taxon>
        <taxon>Methylococcaceae</taxon>
        <taxon>Candidatus Methylospira</taxon>
    </lineage>
</organism>
<dbReference type="KEGG" id="mmob:F6R98_01670"/>
<reference evidence="4 5" key="1">
    <citation type="submission" date="2019-09" db="EMBL/GenBank/DDBJ databases">
        <title>Ecophysiology of the spiral-shaped methanotroph Methylospira mobilis as revealed by the complete genome sequence.</title>
        <authorList>
            <person name="Oshkin I.Y."/>
            <person name="Dedysh S.N."/>
            <person name="Miroshnikov K."/>
            <person name="Danilova O.V."/>
            <person name="Hakobyan A."/>
            <person name="Liesack W."/>
        </authorList>
    </citation>
    <scope>NUCLEOTIDE SEQUENCE [LARGE SCALE GENOMIC DNA]</scope>
    <source>
        <strain evidence="4 5">Shm1</strain>
    </source>
</reference>